<accession>A0A1I6I3K4</accession>
<protein>
    <submittedName>
        <fullName evidence="2">Uncharacterized protein</fullName>
    </submittedName>
</protein>
<feature type="transmembrane region" description="Helical" evidence="1">
    <location>
        <begin position="58"/>
        <end position="82"/>
    </location>
</feature>
<name>A0A1I6I3K4_9EURY</name>
<keyword evidence="1" id="KW-0812">Transmembrane</keyword>
<gene>
    <name evidence="2" type="ORF">SAMN04487947_2820</name>
</gene>
<organism evidence="2 3">
    <name type="scientific">Halogeometricum rufum</name>
    <dbReference type="NCBI Taxonomy" id="553469"/>
    <lineage>
        <taxon>Archaea</taxon>
        <taxon>Methanobacteriati</taxon>
        <taxon>Methanobacteriota</taxon>
        <taxon>Stenosarchaea group</taxon>
        <taxon>Halobacteria</taxon>
        <taxon>Halobacteriales</taxon>
        <taxon>Haloferacaceae</taxon>
        <taxon>Halogeometricum</taxon>
    </lineage>
</organism>
<sequence length="84" mass="8402">MVRPAGPRRRGPSLPVYLLFLAGLVAVVAGVAYPAEALLAAASPGSLVTAEAGLTAVPFALGGTSVLLGSCSLVVAELLFLARR</sequence>
<evidence type="ECO:0000313" key="2">
    <source>
        <dbReference type="EMBL" id="SFR61307.1"/>
    </source>
</evidence>
<proteinExistence type="predicted"/>
<reference evidence="3" key="1">
    <citation type="submission" date="2016-10" db="EMBL/GenBank/DDBJ databases">
        <authorList>
            <person name="Varghese N."/>
            <person name="Submissions S."/>
        </authorList>
    </citation>
    <scope>NUCLEOTIDE SEQUENCE [LARGE SCALE GENOMIC DNA]</scope>
    <source>
        <strain evidence="3">CGMCC 1.7736</strain>
    </source>
</reference>
<keyword evidence="3" id="KW-1185">Reference proteome</keyword>
<keyword evidence="1" id="KW-0472">Membrane</keyword>
<dbReference type="RefSeq" id="WP_245778497.1">
    <property type="nucleotide sequence ID" value="NZ_FOYT01000002.1"/>
</dbReference>
<dbReference type="AlphaFoldDB" id="A0A1I6I3K4"/>
<evidence type="ECO:0000256" key="1">
    <source>
        <dbReference type="SAM" id="Phobius"/>
    </source>
</evidence>
<keyword evidence="1" id="KW-1133">Transmembrane helix</keyword>
<dbReference type="Proteomes" id="UP000198531">
    <property type="component" value="Unassembled WGS sequence"/>
</dbReference>
<evidence type="ECO:0000313" key="3">
    <source>
        <dbReference type="Proteomes" id="UP000198531"/>
    </source>
</evidence>
<dbReference type="EMBL" id="FOYT01000002">
    <property type="protein sequence ID" value="SFR61307.1"/>
    <property type="molecule type" value="Genomic_DNA"/>
</dbReference>
<dbReference type="STRING" id="553469.SAMN04487947_2820"/>